<evidence type="ECO:0000313" key="6">
    <source>
        <dbReference type="EMBL" id="ABC78975.1"/>
    </source>
</evidence>
<dbReference type="InterPro" id="IPR003339">
    <property type="entry name" value="ABC/ECF_trnsptr_transmembrane"/>
</dbReference>
<proteinExistence type="predicted"/>
<gene>
    <name evidence="6" type="ORF">SYN_00208</name>
</gene>
<dbReference type="Pfam" id="PF02361">
    <property type="entry name" value="CbiQ"/>
    <property type="match status" value="1"/>
</dbReference>
<evidence type="ECO:0000256" key="1">
    <source>
        <dbReference type="ARBA" id="ARBA00004141"/>
    </source>
</evidence>
<dbReference type="KEGG" id="sat:SYN_00208"/>
<organism evidence="6 7">
    <name type="scientific">Syntrophus aciditrophicus (strain SB)</name>
    <dbReference type="NCBI Taxonomy" id="56780"/>
    <lineage>
        <taxon>Bacteria</taxon>
        <taxon>Pseudomonadati</taxon>
        <taxon>Thermodesulfobacteriota</taxon>
        <taxon>Syntrophia</taxon>
        <taxon>Syntrophales</taxon>
        <taxon>Syntrophaceae</taxon>
        <taxon>Syntrophus</taxon>
    </lineage>
</organism>
<comment type="subcellular location">
    <subcellularLocation>
        <location evidence="1">Membrane</location>
        <topology evidence="1">Multi-pass membrane protein</topology>
    </subcellularLocation>
</comment>
<name>Q2LY15_SYNAS</name>
<sequence>MYILGQYIPQSSVISRLDPRVKILSLVVLSFAILRADGWTVLLVSLFWSLVLYGAHLMPTRLFQALKPLLFFFVLLFSLHLFFSQGAPLFPGHPWLEGITWEGLYRGALVTWQFAALVVGSSLLTMTTSPSELICGVERLLRPLNRIGIPSHDLAMMISLALRFVPTVLDEFNRVKKAQMARGMDFGRGGPVRRISGIAGLAIPVVLGALRRAEELAWAMEGRGYQRGHRTYLHELRLTRPDYIAVLLILLFLTELHLL</sequence>
<dbReference type="Proteomes" id="UP000001933">
    <property type="component" value="Chromosome"/>
</dbReference>
<dbReference type="eggNOG" id="COG0619">
    <property type="taxonomic scope" value="Bacteria"/>
</dbReference>
<keyword evidence="7" id="KW-1185">Reference proteome</keyword>
<dbReference type="HOGENOM" id="CLU_056469_2_2_7"/>
<feature type="transmembrane region" description="Helical" evidence="5">
    <location>
        <begin position="103"/>
        <end position="124"/>
    </location>
</feature>
<dbReference type="CDD" id="cd16914">
    <property type="entry name" value="EcfT"/>
    <property type="match status" value="1"/>
</dbReference>
<dbReference type="RefSeq" id="WP_011418989.1">
    <property type="nucleotide sequence ID" value="NC_007759.1"/>
</dbReference>
<dbReference type="AlphaFoldDB" id="Q2LY15"/>
<dbReference type="InParanoid" id="Q2LY15"/>
<feature type="transmembrane region" description="Helical" evidence="5">
    <location>
        <begin position="65"/>
        <end position="83"/>
    </location>
</feature>
<evidence type="ECO:0000256" key="3">
    <source>
        <dbReference type="ARBA" id="ARBA00022989"/>
    </source>
</evidence>
<evidence type="ECO:0000256" key="2">
    <source>
        <dbReference type="ARBA" id="ARBA00022692"/>
    </source>
</evidence>
<evidence type="ECO:0000313" key="7">
    <source>
        <dbReference type="Proteomes" id="UP000001933"/>
    </source>
</evidence>
<dbReference type="GO" id="GO:0005886">
    <property type="term" value="C:plasma membrane"/>
    <property type="evidence" value="ECO:0007669"/>
    <property type="project" value="TreeGrafter"/>
</dbReference>
<evidence type="ECO:0000256" key="4">
    <source>
        <dbReference type="ARBA" id="ARBA00023136"/>
    </source>
</evidence>
<dbReference type="PANTHER" id="PTHR33514">
    <property type="entry name" value="PROTEIN ABCI12, CHLOROPLASTIC"/>
    <property type="match status" value="1"/>
</dbReference>
<evidence type="ECO:0000256" key="5">
    <source>
        <dbReference type="SAM" id="Phobius"/>
    </source>
</evidence>
<reference evidence="6 7" key="1">
    <citation type="journal article" date="2007" name="Proc. Natl. Acad. Sci. U.S.A.">
        <title>The genome of Syntrophus aciditrophicus: life at the thermodynamic limit of microbial growth.</title>
        <authorList>
            <person name="McInerney M.J."/>
            <person name="Rohlin L."/>
            <person name="Mouttaki H."/>
            <person name="Kim U."/>
            <person name="Krupp R.S."/>
            <person name="Rios-Hernandez L."/>
            <person name="Sieber J."/>
            <person name="Struchtemeyer C.G."/>
            <person name="Bhattacharyya A."/>
            <person name="Campbell J.W."/>
            <person name="Gunsalus R.P."/>
        </authorList>
    </citation>
    <scope>NUCLEOTIDE SEQUENCE [LARGE SCALE GENOMIC DNA]</scope>
    <source>
        <strain evidence="6 7">SB</strain>
    </source>
</reference>
<keyword evidence="3 5" id="KW-1133">Transmembrane helix</keyword>
<accession>Q2LY15</accession>
<protein>
    <submittedName>
        <fullName evidence="6">ABC-type cobalt transport system, permease component</fullName>
    </submittedName>
</protein>
<keyword evidence="2 5" id="KW-0812">Transmembrane</keyword>
<dbReference type="PANTHER" id="PTHR33514:SF13">
    <property type="entry name" value="PROTEIN ABCI12, CHLOROPLASTIC"/>
    <property type="match status" value="1"/>
</dbReference>
<keyword evidence="4 5" id="KW-0472">Membrane</keyword>
<feature type="transmembrane region" description="Helical" evidence="5">
    <location>
        <begin position="23"/>
        <end position="53"/>
    </location>
</feature>
<dbReference type="STRING" id="56780.SYN_00208"/>
<dbReference type="OrthoDB" id="8075495at2"/>
<dbReference type="EMBL" id="CP000252">
    <property type="protein sequence ID" value="ABC78975.1"/>
    <property type="molecule type" value="Genomic_DNA"/>
</dbReference>